<dbReference type="Proteomes" id="UP000324575">
    <property type="component" value="Unassembled WGS sequence"/>
</dbReference>
<evidence type="ECO:0000256" key="1">
    <source>
        <dbReference type="ARBA" id="ARBA00044755"/>
    </source>
</evidence>
<gene>
    <name evidence="2" type="ORF">EZS26_002842</name>
</gene>
<name>A0A5M8NWD8_9BACT</name>
<sequence>MNTKLQIALFFSKQIVTLHPRIYYLMKNKIVISSGIAHNALASSTIVKGNINAEEDFRIDGKVEGQIECAGKLVIGPQAVITGDINCQNMDVLGMINGNLIVRELLSIKASGNICGEVMAVKLEVEQGATLNGHCKMQQ</sequence>
<organism evidence="2 3">
    <name type="scientific">Candidatus Ordinivivax streblomastigis</name>
    <dbReference type="NCBI Taxonomy" id="2540710"/>
    <lineage>
        <taxon>Bacteria</taxon>
        <taxon>Pseudomonadati</taxon>
        <taxon>Bacteroidota</taxon>
        <taxon>Bacteroidia</taxon>
        <taxon>Bacteroidales</taxon>
        <taxon>Candidatus Ordinivivax</taxon>
    </lineage>
</organism>
<dbReference type="AlphaFoldDB" id="A0A5M8NWD8"/>
<evidence type="ECO:0008006" key="4">
    <source>
        <dbReference type="Google" id="ProtNLM"/>
    </source>
</evidence>
<evidence type="ECO:0000313" key="3">
    <source>
        <dbReference type="Proteomes" id="UP000324575"/>
    </source>
</evidence>
<dbReference type="PANTHER" id="PTHR35024">
    <property type="entry name" value="HYPOTHETICAL CYTOSOLIC PROTEIN"/>
    <property type="match status" value="1"/>
</dbReference>
<dbReference type="Pfam" id="PF04519">
    <property type="entry name" value="Bactofilin"/>
    <property type="match status" value="1"/>
</dbReference>
<evidence type="ECO:0000313" key="2">
    <source>
        <dbReference type="EMBL" id="KAA6300990.1"/>
    </source>
</evidence>
<proteinExistence type="inferred from homology"/>
<comment type="caution">
    <text evidence="2">The sequence shown here is derived from an EMBL/GenBank/DDBJ whole genome shotgun (WGS) entry which is preliminary data.</text>
</comment>
<dbReference type="EMBL" id="SNRX01000034">
    <property type="protein sequence ID" value="KAA6300990.1"/>
    <property type="molecule type" value="Genomic_DNA"/>
</dbReference>
<protein>
    <recommendedName>
        <fullName evidence="4">Polymer-forming cytoskeletal protein</fullName>
    </recommendedName>
</protein>
<dbReference type="InterPro" id="IPR007607">
    <property type="entry name" value="BacA/B"/>
</dbReference>
<comment type="similarity">
    <text evidence="1">Belongs to the bactofilin family.</text>
</comment>
<dbReference type="PANTHER" id="PTHR35024:SF4">
    <property type="entry name" value="POLYMER-FORMING CYTOSKELETAL PROTEIN"/>
    <property type="match status" value="1"/>
</dbReference>
<accession>A0A5M8NWD8</accession>
<reference evidence="2 3" key="1">
    <citation type="submission" date="2019-03" db="EMBL/GenBank/DDBJ databases">
        <title>Single cell metagenomics reveals metabolic interactions within the superorganism composed of flagellate Streblomastix strix and complex community of Bacteroidetes bacteria on its surface.</title>
        <authorList>
            <person name="Treitli S.C."/>
            <person name="Kolisko M."/>
            <person name="Husnik F."/>
            <person name="Keeling P."/>
            <person name="Hampl V."/>
        </authorList>
    </citation>
    <scope>NUCLEOTIDE SEQUENCE [LARGE SCALE GENOMIC DNA]</scope>
    <source>
        <strain evidence="2">St1</strain>
    </source>
</reference>